<comment type="caution">
    <text evidence="1">The sequence shown here is derived from an EMBL/GenBank/DDBJ whole genome shotgun (WGS) entry which is preliminary data.</text>
</comment>
<dbReference type="OrthoDB" id="244204at2759"/>
<dbReference type="InterPro" id="IPR058760">
    <property type="entry name" value="RESC11-like"/>
</dbReference>
<keyword evidence="2" id="KW-1185">Reference proteome</keyword>
<reference evidence="1 2" key="1">
    <citation type="journal article" date="2013" name="PLoS ONE">
        <title>Predicting the Proteins of Angomonas deanei, Strigomonas culicis and Their Respective Endosymbionts Reveals New Aspects of the Trypanosomatidae Family.</title>
        <authorList>
            <person name="Motta M.C."/>
            <person name="Martins A.C."/>
            <person name="de Souza S.S."/>
            <person name="Catta-Preta C.M."/>
            <person name="Silva R."/>
            <person name="Klein C.C."/>
            <person name="de Almeida L.G."/>
            <person name="de Lima Cunha O."/>
            <person name="Ciapina L.P."/>
            <person name="Brocchi M."/>
            <person name="Colabardini A.C."/>
            <person name="de Araujo Lima B."/>
            <person name="Machado C.R."/>
            <person name="de Almeida Soares C.M."/>
            <person name="Probst C.M."/>
            <person name="de Menezes C.B."/>
            <person name="Thompson C.E."/>
            <person name="Bartholomeu D.C."/>
            <person name="Gradia D.F."/>
            <person name="Pavoni D.P."/>
            <person name="Grisard E.C."/>
            <person name="Fantinatti-Garboggini F."/>
            <person name="Marchini F.K."/>
            <person name="Rodrigues-Luiz G.F."/>
            <person name="Wagner G."/>
            <person name="Goldman G.H."/>
            <person name="Fietto J.L."/>
            <person name="Elias M.C."/>
            <person name="Goldman M.H."/>
            <person name="Sagot M.F."/>
            <person name="Pereira M."/>
            <person name="Stoco P.H."/>
            <person name="de Mendonca-Neto R.P."/>
            <person name="Teixeira S.M."/>
            <person name="Maciel T.E."/>
            <person name="de Oliveira Mendes T.A."/>
            <person name="Urmenyi T.P."/>
            <person name="de Souza W."/>
            <person name="Schenkman S."/>
            <person name="de Vasconcelos A.T."/>
        </authorList>
    </citation>
    <scope>NUCLEOTIDE SEQUENCE [LARGE SCALE GENOMIC DNA]</scope>
</reference>
<gene>
    <name evidence="1" type="ORF">STCU_05480</name>
</gene>
<dbReference type="AlphaFoldDB" id="S9UG02"/>
<protein>
    <submittedName>
        <fullName evidence="1">Uncharacterized protein</fullName>
    </submittedName>
</protein>
<organism evidence="1 2">
    <name type="scientific">Strigomonas culicis</name>
    <dbReference type="NCBI Taxonomy" id="28005"/>
    <lineage>
        <taxon>Eukaryota</taxon>
        <taxon>Discoba</taxon>
        <taxon>Euglenozoa</taxon>
        <taxon>Kinetoplastea</taxon>
        <taxon>Metakinetoplastina</taxon>
        <taxon>Trypanosomatida</taxon>
        <taxon>Trypanosomatidae</taxon>
        <taxon>Strigomonadinae</taxon>
        <taxon>Strigomonas</taxon>
    </lineage>
</organism>
<sequence length="734" mass="82869">MAAQRNPKLVSIAEEHALFPVLQERLDEVHLEQLIDLVAVQDHTANPSIHFALDATRRGSLRWPPATEARYGAALKDRIRDRMAQVLVAAAEQQQRQRREDLAAEEPSAADDAPIYAPTAAAAGSTASPDAILLNASREVTPSAVLRAMCTMGLSAGRRKRDVAFFSLVGSYFLFYINQYKHPTELIGVLTALKRAKVLPSPKFLDAIGRRLPVVNKKHRLSPLWSYRAMVNLSYFKCNQMNTYRFLADNTCTQIEERLQEEAKQRPVERAPPDYETLFTDDRAFVAAKQQQLQRFTHLTSFDRLSMFTRWLHVLSLWGAPHQQYFRPFVQPLLVPCLPFLAPPSLTRLLRAMRNFRTSDRGNDEPLVGYLLALETHQRGDRLEPVHVVLLLRLLAQPDSALPANHKAFFGLCHRVLRQSATLCAASEPVAAAPHAGKHLRRGGLQQEVQVLRPREMCTVCNYVIALQERSDLPLEDTQPLLDLVEAFAGRLMHLLELKLVSLRYIDLFLDLTRAMQHPDERGVITQLGETRCAVERLEVGAAVPPLHGEEAYYAFYDVDVRDTFFKLLLLNEATTYHHYRPLPGPAQVDFRLALTARSVLDVLTAVDLYERAFPGTLKAAVKRLLTRSVLEKLLYKGEEVLETDGSSESHCDAAPPAAAGSEGRPELVLRPPLFIWLTKDDVKQLLALVECCPLERVRTSRDVWEFLRQKAERLQLVEEQRLAVAQLQRMAAA</sequence>
<dbReference type="Pfam" id="PF26230">
    <property type="entry name" value="RESC11"/>
    <property type="match status" value="2"/>
</dbReference>
<dbReference type="EMBL" id="ATMH01005480">
    <property type="protein sequence ID" value="EPY27858.1"/>
    <property type="molecule type" value="Genomic_DNA"/>
</dbReference>
<proteinExistence type="predicted"/>
<evidence type="ECO:0000313" key="2">
    <source>
        <dbReference type="Proteomes" id="UP000015354"/>
    </source>
</evidence>
<name>S9UG02_9TRYP</name>
<evidence type="ECO:0000313" key="1">
    <source>
        <dbReference type="EMBL" id="EPY27858.1"/>
    </source>
</evidence>
<dbReference type="Proteomes" id="UP000015354">
    <property type="component" value="Unassembled WGS sequence"/>
</dbReference>
<accession>S9UG02</accession>